<reference evidence="2 3" key="1">
    <citation type="journal article" date="2022" name="G3 (Bethesda)">
        <title>Whole-genome sequence and methylome profiling of the almond [Prunus dulcis (Mill.) D.A. Webb] cultivar 'Nonpareil'.</title>
        <authorList>
            <person name="D'Amico-Willman K.M."/>
            <person name="Ouma W.Z."/>
            <person name="Meulia T."/>
            <person name="Sideli G.M."/>
            <person name="Gradziel T.M."/>
            <person name="Fresnedo-Ramirez J."/>
        </authorList>
    </citation>
    <scope>NUCLEOTIDE SEQUENCE [LARGE SCALE GENOMIC DNA]</scope>
    <source>
        <strain evidence="2">Clone GOH B32 T37-40</strain>
    </source>
</reference>
<protein>
    <submittedName>
        <fullName evidence="2">Uncharacterized protein</fullName>
    </submittedName>
</protein>
<organism evidence="2 3">
    <name type="scientific">Prunus dulcis</name>
    <name type="common">Almond</name>
    <name type="synonym">Amygdalus dulcis</name>
    <dbReference type="NCBI Taxonomy" id="3755"/>
    <lineage>
        <taxon>Eukaryota</taxon>
        <taxon>Viridiplantae</taxon>
        <taxon>Streptophyta</taxon>
        <taxon>Embryophyta</taxon>
        <taxon>Tracheophyta</taxon>
        <taxon>Spermatophyta</taxon>
        <taxon>Magnoliopsida</taxon>
        <taxon>eudicotyledons</taxon>
        <taxon>Gunneridae</taxon>
        <taxon>Pentapetalae</taxon>
        <taxon>rosids</taxon>
        <taxon>fabids</taxon>
        <taxon>Rosales</taxon>
        <taxon>Rosaceae</taxon>
        <taxon>Amygdaloideae</taxon>
        <taxon>Amygdaleae</taxon>
        <taxon>Prunus</taxon>
    </lineage>
</organism>
<accession>A0AAD4WHS7</accession>
<gene>
    <name evidence="2" type="ORF">L3X38_011651</name>
</gene>
<sequence length="127" mass="13789">MASVRSRKHKVTRAAFLARLRGHLVSLSRIPLKASETQSQPSCNPGKTQGTFSQPESHSSQDLGDTKSTKPQCSQDSGTQGHLVSLSRIPRTTRFRLPRNLWGIIINDKSVTSQLGGTPVVGLKTVV</sequence>
<dbReference type="AlphaFoldDB" id="A0AAD4WHS7"/>
<dbReference type="EMBL" id="JAJFAZ020000002">
    <property type="protein sequence ID" value="KAI5343775.1"/>
    <property type="molecule type" value="Genomic_DNA"/>
</dbReference>
<keyword evidence="3" id="KW-1185">Reference proteome</keyword>
<evidence type="ECO:0000313" key="3">
    <source>
        <dbReference type="Proteomes" id="UP001054821"/>
    </source>
</evidence>
<dbReference type="Proteomes" id="UP001054821">
    <property type="component" value="Chromosome 2"/>
</dbReference>
<name>A0AAD4WHS7_PRUDU</name>
<feature type="compositionally biased region" description="Polar residues" evidence="1">
    <location>
        <begin position="69"/>
        <end position="82"/>
    </location>
</feature>
<evidence type="ECO:0000256" key="1">
    <source>
        <dbReference type="SAM" id="MobiDB-lite"/>
    </source>
</evidence>
<proteinExistence type="predicted"/>
<comment type="caution">
    <text evidence="2">The sequence shown here is derived from an EMBL/GenBank/DDBJ whole genome shotgun (WGS) entry which is preliminary data.</text>
</comment>
<evidence type="ECO:0000313" key="2">
    <source>
        <dbReference type="EMBL" id="KAI5343775.1"/>
    </source>
</evidence>
<feature type="region of interest" description="Disordered" evidence="1">
    <location>
        <begin position="31"/>
        <end position="85"/>
    </location>
</feature>
<feature type="compositionally biased region" description="Polar residues" evidence="1">
    <location>
        <begin position="35"/>
        <end position="63"/>
    </location>
</feature>